<keyword evidence="6" id="KW-1185">Reference proteome</keyword>
<evidence type="ECO:0000256" key="2">
    <source>
        <dbReference type="SAM" id="Phobius"/>
    </source>
</evidence>
<dbReference type="Gene3D" id="2.60.40.10">
    <property type="entry name" value="Immunoglobulins"/>
    <property type="match status" value="1"/>
</dbReference>
<dbReference type="Pfam" id="PF07679">
    <property type="entry name" value="I-set"/>
    <property type="match status" value="1"/>
</dbReference>
<keyword evidence="2" id="KW-1133">Transmembrane helix</keyword>
<comment type="caution">
    <text evidence="5">The sequence shown here is derived from an EMBL/GenBank/DDBJ whole genome shotgun (WGS) entry which is preliminary data.</text>
</comment>
<dbReference type="InterPro" id="IPR013098">
    <property type="entry name" value="Ig_I-set"/>
</dbReference>
<gene>
    <name evidence="5" type="ORF">DVH02_07085</name>
</gene>
<dbReference type="EMBL" id="QQNA01000041">
    <property type="protein sequence ID" value="RDG38826.1"/>
    <property type="molecule type" value="Genomic_DNA"/>
</dbReference>
<name>A0A370BGM8_9ACTN</name>
<dbReference type="RefSeq" id="WP_114622840.1">
    <property type="nucleotide sequence ID" value="NZ_QQNA01000041.1"/>
</dbReference>
<evidence type="ECO:0000313" key="6">
    <source>
        <dbReference type="Proteomes" id="UP000253741"/>
    </source>
</evidence>
<dbReference type="PANTHER" id="PTHR47197">
    <property type="entry name" value="PROTEIN NIRF"/>
    <property type="match status" value="1"/>
</dbReference>
<evidence type="ECO:0000256" key="3">
    <source>
        <dbReference type="SAM" id="SignalP"/>
    </source>
</evidence>
<feature type="compositionally biased region" description="Gly residues" evidence="1">
    <location>
        <begin position="601"/>
        <end position="648"/>
    </location>
</feature>
<accession>A0A370BGM8</accession>
<evidence type="ECO:0000259" key="4">
    <source>
        <dbReference type="PROSITE" id="PS50835"/>
    </source>
</evidence>
<feature type="region of interest" description="Disordered" evidence="1">
    <location>
        <begin position="595"/>
        <end position="695"/>
    </location>
</feature>
<dbReference type="Proteomes" id="UP000253741">
    <property type="component" value="Unassembled WGS sequence"/>
</dbReference>
<dbReference type="SUPFAM" id="SSF51004">
    <property type="entry name" value="C-terminal (heme d1) domain of cytochrome cd1-nitrite reductase"/>
    <property type="match status" value="1"/>
</dbReference>
<dbReference type="GO" id="GO:0005975">
    <property type="term" value="P:carbohydrate metabolic process"/>
    <property type="evidence" value="ECO:0007669"/>
    <property type="project" value="UniProtKB-ARBA"/>
</dbReference>
<keyword evidence="2" id="KW-0812">Transmembrane</keyword>
<keyword evidence="3" id="KW-0732">Signal</keyword>
<protein>
    <submittedName>
        <fullName evidence="5">Endoglucanase</fullName>
    </submittedName>
</protein>
<dbReference type="PROSITE" id="PS51318">
    <property type="entry name" value="TAT"/>
    <property type="match status" value="1"/>
</dbReference>
<feature type="signal peptide" evidence="3">
    <location>
        <begin position="1"/>
        <end position="32"/>
    </location>
</feature>
<dbReference type="InterPro" id="IPR015943">
    <property type="entry name" value="WD40/YVTN_repeat-like_dom_sf"/>
</dbReference>
<feature type="transmembrane region" description="Helical" evidence="2">
    <location>
        <begin position="719"/>
        <end position="739"/>
    </location>
</feature>
<proteinExistence type="predicted"/>
<feature type="chain" id="PRO_5039027908" evidence="3">
    <location>
        <begin position="33"/>
        <end position="748"/>
    </location>
</feature>
<evidence type="ECO:0000313" key="5">
    <source>
        <dbReference type="EMBL" id="RDG38826.1"/>
    </source>
</evidence>
<dbReference type="SUPFAM" id="SSF49319">
    <property type="entry name" value="Actinoxanthin-like"/>
    <property type="match status" value="1"/>
</dbReference>
<evidence type="ECO:0000256" key="1">
    <source>
        <dbReference type="SAM" id="MobiDB-lite"/>
    </source>
</evidence>
<dbReference type="InterPro" id="IPR013783">
    <property type="entry name" value="Ig-like_fold"/>
</dbReference>
<dbReference type="InterPro" id="IPR006311">
    <property type="entry name" value="TAT_signal"/>
</dbReference>
<dbReference type="Gene3D" id="2.60.40.230">
    <property type="entry name" value="Neocarzinostatin-like"/>
    <property type="match status" value="1"/>
</dbReference>
<keyword evidence="2" id="KW-0472">Membrane</keyword>
<dbReference type="PANTHER" id="PTHR47197:SF3">
    <property type="entry name" value="DIHYDRO-HEME D1 DEHYDROGENASE"/>
    <property type="match status" value="1"/>
</dbReference>
<feature type="domain" description="Ig-like" evidence="4">
    <location>
        <begin position="509"/>
        <end position="595"/>
    </location>
</feature>
<dbReference type="Gene3D" id="2.130.10.10">
    <property type="entry name" value="YVTN repeat-like/Quinoprotein amine dehydrogenase"/>
    <property type="match status" value="2"/>
</dbReference>
<reference evidence="5 6" key="1">
    <citation type="submission" date="2018-07" db="EMBL/GenBank/DDBJ databases">
        <title>Streptomyces species from bats.</title>
        <authorList>
            <person name="Dunlap C."/>
        </authorList>
    </citation>
    <scope>NUCLEOTIDE SEQUENCE [LARGE SCALE GENOMIC DNA]</scope>
    <source>
        <strain evidence="5 6">AC230</strain>
    </source>
</reference>
<feature type="compositionally biased region" description="Low complexity" evidence="1">
    <location>
        <begin position="649"/>
        <end position="695"/>
    </location>
</feature>
<dbReference type="InterPro" id="IPR011048">
    <property type="entry name" value="Haem_d1_sf"/>
</dbReference>
<sequence length="748" mass="73140">MRPLHPRNLSKRGRLLAAAAAAGLLITGLTGAAPVAAAAVPGSATGPTGQTLTVSNTENLTPKGATLTVKGSGYAPDKGVYLAFCAVPEKAGEQPTPCIGGADMSGITGSSFWISNNPPEYAKDLVKPFAVGADGKGSFELNLTVKATEGDIDCTRLRCAVVTKADHTHFTERDQDVVVPVTFGSGTEEPTPEVPEGTVRHTVARTFGTAARAVAVDPADGRVHTLASPGTDHFLTTYDGGSGERVGDAAPVTPSTGVMALDAAGKRLYVGHTGSVTVHDSLTGAETGEPITFSGSAGHLAVDPAAERLYVANQTTKSVSVYDTRTRQPVGAPVVLPFAAFGLAVDTENHLGYATYVGGAVENGSVVYRNVLNTIDGATGTLAATLSIGDTALGSQGVAIDGTSRTGYVANLSAGTVSVVDLAANRVTGTLPVGGNPKAMVYDRATGLLYVARLTGTTVAVVDPAAESPVIDAVEVGGSPTALALDPVRHSVHAVAGGEVHTIERQVSPTVTTSPEDTTVTTGDEVALTAAAEGTPDPVVLWEVSPDGGQSWNTVADSADATLSFKALAAQDGYRYRAVFSNAVGSSRTTAARLTVTPADDGGGTDGGADGGATGGGAADGGGTDAGADGGTAGGTDGGGSTDGGTAGGSTTTSGGATSGGSTSAGATAGGSTAAGSTTAGSTAAGSTGGDSTTAGGTVGGADTIGGTGGGLASTGSSVLPLAGTAALLILAGVAAVFVRRRRSATAA</sequence>
<dbReference type="PROSITE" id="PS50835">
    <property type="entry name" value="IG_LIKE"/>
    <property type="match status" value="1"/>
</dbReference>
<dbReference type="OrthoDB" id="4175021at2"/>
<dbReference type="InterPro" id="IPR007110">
    <property type="entry name" value="Ig-like_dom"/>
</dbReference>
<dbReference type="AlphaFoldDB" id="A0A370BGM8"/>
<dbReference type="InterPro" id="IPR051200">
    <property type="entry name" value="Host-pathogen_enzymatic-act"/>
</dbReference>
<organism evidence="5 6">
    <name type="scientific">Streptomyces corynorhini</name>
    <dbReference type="NCBI Taxonomy" id="2282652"/>
    <lineage>
        <taxon>Bacteria</taxon>
        <taxon>Bacillati</taxon>
        <taxon>Actinomycetota</taxon>
        <taxon>Actinomycetes</taxon>
        <taxon>Kitasatosporales</taxon>
        <taxon>Streptomycetaceae</taxon>
        <taxon>Streptomyces</taxon>
    </lineage>
</organism>
<dbReference type="InterPro" id="IPR027273">
    <property type="entry name" value="Neocarzinostatin-like"/>
</dbReference>